<name>A0A9J6ENH9_RHIMP</name>
<sequence length="521" mass="56014">MRHELLHIASEQGCDRVAYTGRAPPAHAGISVAPGDGHRPSPECDLPQDRSSYRRRHARPCGRGQSPPTTPTSRPSTAAGGVRATTSDDEDDDDDDHRRGYGRPFDPHLTLDESGRACVVVVAPGPVAAAAAAACKRPLRSSGVSVPRLQWEATGSPSVADELRTCTTALTEVPVGVVVVGRPSSRGAGSCSPSSYSVSTVCEGADVGPDRRTGRHASDDASYDRRSVRSVRTDSANARVPGRLQHSTLGACLTLALLGLTSVVLLTVLLAYNTQFEQNIIHRDLTSTVVVAAQPLGTEGRELIGISMWQVVANPSLVREWWWSPVWPYGLFDAISIARGMKAVFTKGLAKHQARTDVNYTGGVGDVAEGAPDAHRGSSTPADHSSRVPTLPESSEEFEHRLREMVTRFWTPRDDNDFVGGSGFGFDPPRARATRRGWPANGGRDVDDAVSNPSPALPTEPLSPPFARESPRRRTEWFLVQARRSHGRFPDATWDSDANGGNASREDVAEIEQLGPERRGA</sequence>
<dbReference type="EMBL" id="JABSTU010000003">
    <property type="protein sequence ID" value="KAH8035954.1"/>
    <property type="molecule type" value="Genomic_DNA"/>
</dbReference>
<evidence type="ECO:0000313" key="3">
    <source>
        <dbReference type="EMBL" id="KAH8035954.1"/>
    </source>
</evidence>
<proteinExistence type="predicted"/>
<feature type="region of interest" description="Disordered" evidence="1">
    <location>
        <begin position="25"/>
        <end position="108"/>
    </location>
</feature>
<feature type="region of interest" description="Disordered" evidence="1">
    <location>
        <begin position="367"/>
        <end position="397"/>
    </location>
</feature>
<feature type="compositionally biased region" description="Basic and acidic residues" evidence="1">
    <location>
        <begin position="36"/>
        <end position="52"/>
    </location>
</feature>
<feature type="region of interest" description="Disordered" evidence="1">
    <location>
        <begin position="420"/>
        <end position="473"/>
    </location>
</feature>
<keyword evidence="2" id="KW-0812">Transmembrane</keyword>
<keyword evidence="4" id="KW-1185">Reference proteome</keyword>
<comment type="caution">
    <text evidence="3">The sequence shown here is derived from an EMBL/GenBank/DDBJ whole genome shotgun (WGS) entry which is preliminary data.</text>
</comment>
<evidence type="ECO:0000256" key="1">
    <source>
        <dbReference type="SAM" id="MobiDB-lite"/>
    </source>
</evidence>
<feature type="region of interest" description="Disordered" evidence="1">
    <location>
        <begin position="205"/>
        <end position="227"/>
    </location>
</feature>
<keyword evidence="2" id="KW-1133">Transmembrane helix</keyword>
<accession>A0A9J6ENH9</accession>
<reference evidence="3" key="2">
    <citation type="submission" date="2021-09" db="EMBL/GenBank/DDBJ databases">
        <authorList>
            <person name="Jia N."/>
            <person name="Wang J."/>
            <person name="Shi W."/>
            <person name="Du L."/>
            <person name="Sun Y."/>
            <person name="Zhan W."/>
            <person name="Jiang J."/>
            <person name="Wang Q."/>
            <person name="Zhang B."/>
            <person name="Ji P."/>
            <person name="Sakyi L.B."/>
            <person name="Cui X."/>
            <person name="Yuan T."/>
            <person name="Jiang B."/>
            <person name="Yang W."/>
            <person name="Lam T.T.-Y."/>
            <person name="Chang Q."/>
            <person name="Ding S."/>
            <person name="Wang X."/>
            <person name="Zhu J."/>
            <person name="Ruan X."/>
            <person name="Zhao L."/>
            <person name="Wei J."/>
            <person name="Que T."/>
            <person name="Du C."/>
            <person name="Cheng J."/>
            <person name="Dai P."/>
            <person name="Han X."/>
            <person name="Huang E."/>
            <person name="Gao Y."/>
            <person name="Liu J."/>
            <person name="Shao H."/>
            <person name="Ye R."/>
            <person name="Li L."/>
            <person name="Wei W."/>
            <person name="Wang X."/>
            <person name="Wang C."/>
            <person name="Huo Q."/>
            <person name="Li W."/>
            <person name="Guo W."/>
            <person name="Chen H."/>
            <person name="Chen S."/>
            <person name="Zhou L."/>
            <person name="Zhou L."/>
            <person name="Ni X."/>
            <person name="Tian J."/>
            <person name="Zhou Y."/>
            <person name="Sheng Y."/>
            <person name="Liu T."/>
            <person name="Pan Y."/>
            <person name="Xia L."/>
            <person name="Li J."/>
            <person name="Zhao F."/>
            <person name="Cao W."/>
        </authorList>
    </citation>
    <scope>NUCLEOTIDE SEQUENCE</scope>
    <source>
        <strain evidence="3">Rmic-2018</strain>
        <tissue evidence="3">Larvae</tissue>
    </source>
</reference>
<dbReference type="AlphaFoldDB" id="A0A9J6ENH9"/>
<organism evidence="3 4">
    <name type="scientific">Rhipicephalus microplus</name>
    <name type="common">Cattle tick</name>
    <name type="synonym">Boophilus microplus</name>
    <dbReference type="NCBI Taxonomy" id="6941"/>
    <lineage>
        <taxon>Eukaryota</taxon>
        <taxon>Metazoa</taxon>
        <taxon>Ecdysozoa</taxon>
        <taxon>Arthropoda</taxon>
        <taxon>Chelicerata</taxon>
        <taxon>Arachnida</taxon>
        <taxon>Acari</taxon>
        <taxon>Parasitiformes</taxon>
        <taxon>Ixodida</taxon>
        <taxon>Ixodoidea</taxon>
        <taxon>Ixodidae</taxon>
        <taxon>Rhipicephalinae</taxon>
        <taxon>Rhipicephalus</taxon>
        <taxon>Boophilus</taxon>
    </lineage>
</organism>
<feature type="transmembrane region" description="Helical" evidence="2">
    <location>
        <begin position="249"/>
        <end position="272"/>
    </location>
</feature>
<feature type="compositionally biased region" description="Pro residues" evidence="1">
    <location>
        <begin position="455"/>
        <end position="464"/>
    </location>
</feature>
<evidence type="ECO:0000256" key="2">
    <source>
        <dbReference type="SAM" id="Phobius"/>
    </source>
</evidence>
<feature type="region of interest" description="Disordered" evidence="1">
    <location>
        <begin position="488"/>
        <end position="521"/>
    </location>
</feature>
<evidence type="ECO:0000313" key="4">
    <source>
        <dbReference type="Proteomes" id="UP000821866"/>
    </source>
</evidence>
<keyword evidence="2" id="KW-0472">Membrane</keyword>
<feature type="compositionally biased region" description="Basic and acidic residues" evidence="1">
    <location>
        <begin position="208"/>
        <end position="227"/>
    </location>
</feature>
<dbReference type="Proteomes" id="UP000821866">
    <property type="component" value="Chromosome 11"/>
</dbReference>
<reference evidence="3" key="1">
    <citation type="journal article" date="2020" name="Cell">
        <title>Large-Scale Comparative Analyses of Tick Genomes Elucidate Their Genetic Diversity and Vector Capacities.</title>
        <authorList>
            <consortium name="Tick Genome and Microbiome Consortium (TIGMIC)"/>
            <person name="Jia N."/>
            <person name="Wang J."/>
            <person name="Shi W."/>
            <person name="Du L."/>
            <person name="Sun Y."/>
            <person name="Zhan W."/>
            <person name="Jiang J.F."/>
            <person name="Wang Q."/>
            <person name="Zhang B."/>
            <person name="Ji P."/>
            <person name="Bell-Sakyi L."/>
            <person name="Cui X.M."/>
            <person name="Yuan T.T."/>
            <person name="Jiang B.G."/>
            <person name="Yang W.F."/>
            <person name="Lam T.T."/>
            <person name="Chang Q.C."/>
            <person name="Ding S.J."/>
            <person name="Wang X.J."/>
            <person name="Zhu J.G."/>
            <person name="Ruan X.D."/>
            <person name="Zhao L."/>
            <person name="Wei J.T."/>
            <person name="Ye R.Z."/>
            <person name="Que T.C."/>
            <person name="Du C.H."/>
            <person name="Zhou Y.H."/>
            <person name="Cheng J.X."/>
            <person name="Dai P.F."/>
            <person name="Guo W.B."/>
            <person name="Han X.H."/>
            <person name="Huang E.J."/>
            <person name="Li L.F."/>
            <person name="Wei W."/>
            <person name="Gao Y.C."/>
            <person name="Liu J.Z."/>
            <person name="Shao H.Z."/>
            <person name="Wang X."/>
            <person name="Wang C.C."/>
            <person name="Yang T.C."/>
            <person name="Huo Q.B."/>
            <person name="Li W."/>
            <person name="Chen H.Y."/>
            <person name="Chen S.E."/>
            <person name="Zhou L.G."/>
            <person name="Ni X.B."/>
            <person name="Tian J.H."/>
            <person name="Sheng Y."/>
            <person name="Liu T."/>
            <person name="Pan Y.S."/>
            <person name="Xia L.Y."/>
            <person name="Li J."/>
            <person name="Zhao F."/>
            <person name="Cao W.C."/>
        </authorList>
    </citation>
    <scope>NUCLEOTIDE SEQUENCE</scope>
    <source>
        <strain evidence="3">Rmic-2018</strain>
    </source>
</reference>
<protein>
    <submittedName>
        <fullName evidence="3">Uncharacterized protein</fullName>
    </submittedName>
</protein>
<gene>
    <name evidence="3" type="ORF">HPB51_013495</name>
</gene>